<feature type="non-terminal residue" evidence="9">
    <location>
        <position position="1"/>
    </location>
</feature>
<dbReference type="Proteomes" id="UP000008810">
    <property type="component" value="Chromosome 3"/>
</dbReference>
<dbReference type="Gene3D" id="3.30.160.60">
    <property type="entry name" value="Classic Zinc Finger"/>
    <property type="match status" value="1"/>
</dbReference>
<keyword evidence="11" id="KW-1185">Reference proteome</keyword>
<dbReference type="InterPro" id="IPR044246">
    <property type="entry name" value="ZFP3-like"/>
</dbReference>
<dbReference type="FunCoup" id="A0A0Q3HZV0">
    <property type="interactions" value="2"/>
</dbReference>
<dbReference type="AlphaFoldDB" id="A0A0Q3HZV0"/>
<dbReference type="SUPFAM" id="SSF57667">
    <property type="entry name" value="beta-beta-alpha zinc fingers"/>
    <property type="match status" value="1"/>
</dbReference>
<accession>A0A0Q3HZV0</accession>
<reference evidence="9 10" key="1">
    <citation type="journal article" date="2010" name="Nature">
        <title>Genome sequencing and analysis of the model grass Brachypodium distachyon.</title>
        <authorList>
            <consortium name="International Brachypodium Initiative"/>
        </authorList>
    </citation>
    <scope>NUCLEOTIDE SEQUENCE [LARGE SCALE GENOMIC DNA]</scope>
    <source>
        <strain evidence="9 10">Bd21</strain>
    </source>
</reference>
<proteinExistence type="predicted"/>
<comment type="subcellular location">
    <subcellularLocation>
        <location evidence="1">Nucleus</location>
    </subcellularLocation>
</comment>
<evidence type="ECO:0000313" key="9">
    <source>
        <dbReference type="EMBL" id="KQJ93683.1"/>
    </source>
</evidence>
<evidence type="ECO:0000256" key="1">
    <source>
        <dbReference type="ARBA" id="ARBA00004123"/>
    </source>
</evidence>
<dbReference type="Pfam" id="PF13912">
    <property type="entry name" value="zf-C2H2_6"/>
    <property type="match status" value="1"/>
</dbReference>
<dbReference type="OrthoDB" id="1933825at2759"/>
<dbReference type="GO" id="GO:0009788">
    <property type="term" value="P:negative regulation of abscisic acid-activated signaling pathway"/>
    <property type="evidence" value="ECO:0007669"/>
    <property type="project" value="InterPro"/>
</dbReference>
<dbReference type="Gramene" id="KQJ93683">
    <property type="protein sequence ID" value="KQJ93683"/>
    <property type="gene ID" value="BRADI_3g06130v3"/>
</dbReference>
<keyword evidence="4" id="KW-0862">Zinc</keyword>
<reference evidence="9" key="2">
    <citation type="submission" date="2017-06" db="EMBL/GenBank/DDBJ databases">
        <title>WGS assembly of Brachypodium distachyon.</title>
        <authorList>
            <consortium name="The International Brachypodium Initiative"/>
            <person name="Lucas S."/>
            <person name="Harmon-Smith M."/>
            <person name="Lail K."/>
            <person name="Tice H."/>
            <person name="Grimwood J."/>
            <person name="Bruce D."/>
            <person name="Barry K."/>
            <person name="Shu S."/>
            <person name="Lindquist E."/>
            <person name="Wang M."/>
            <person name="Pitluck S."/>
            <person name="Vogel J.P."/>
            <person name="Garvin D.F."/>
            <person name="Mockler T.C."/>
            <person name="Schmutz J."/>
            <person name="Rokhsar D."/>
            <person name="Bevan M.W."/>
        </authorList>
    </citation>
    <scope>NUCLEOTIDE SEQUENCE</scope>
    <source>
        <strain evidence="9">Bd21</strain>
    </source>
</reference>
<feature type="region of interest" description="Disordered" evidence="7">
    <location>
        <begin position="136"/>
        <end position="161"/>
    </location>
</feature>
<evidence type="ECO:0000313" key="11">
    <source>
        <dbReference type="Proteomes" id="UP000008810"/>
    </source>
</evidence>
<evidence type="ECO:0000256" key="7">
    <source>
        <dbReference type="SAM" id="MobiDB-lite"/>
    </source>
</evidence>
<dbReference type="PANTHER" id="PTHR47287:SF15">
    <property type="entry name" value="ZINC FINGER PROTEIN 3-LIKE"/>
    <property type="match status" value="1"/>
</dbReference>
<dbReference type="GO" id="GO:0008270">
    <property type="term" value="F:zinc ion binding"/>
    <property type="evidence" value="ECO:0007669"/>
    <property type="project" value="UniProtKB-KW"/>
</dbReference>
<evidence type="ECO:0000256" key="5">
    <source>
        <dbReference type="ARBA" id="ARBA00023242"/>
    </source>
</evidence>
<dbReference type="GO" id="GO:0005634">
    <property type="term" value="C:nucleus"/>
    <property type="evidence" value="ECO:0007669"/>
    <property type="project" value="UniProtKB-SubCell"/>
</dbReference>
<dbReference type="EMBL" id="CM000882">
    <property type="protein sequence ID" value="KQJ93683.1"/>
    <property type="molecule type" value="Genomic_DNA"/>
</dbReference>
<evidence type="ECO:0000259" key="8">
    <source>
        <dbReference type="PROSITE" id="PS50157"/>
    </source>
</evidence>
<dbReference type="PANTHER" id="PTHR47287">
    <property type="entry name" value="C2H2 AND C2HC ZINC FINGERS SUPERFAMILY PROTEIN"/>
    <property type="match status" value="1"/>
</dbReference>
<evidence type="ECO:0000256" key="2">
    <source>
        <dbReference type="ARBA" id="ARBA00022723"/>
    </source>
</evidence>
<sequence>QDMGEPAEGGGASAGSPAHDRRGMIFNDGGAKASLRPVELDLIGTVGAQAPEPEPEPRQLYGCSYCGREFYSSQALGGHQNAHKRERARGRRQLVVAIRGGAFVDADPRWEERAPDFLRMMAAVELVYCTGDERRRRGVGRSGDDRRDSSGEQELDLTLKL</sequence>
<feature type="domain" description="C2H2-type" evidence="8">
    <location>
        <begin position="61"/>
        <end position="88"/>
    </location>
</feature>
<feature type="region of interest" description="Disordered" evidence="7">
    <location>
        <begin position="1"/>
        <end position="29"/>
    </location>
</feature>
<evidence type="ECO:0000256" key="4">
    <source>
        <dbReference type="ARBA" id="ARBA00022833"/>
    </source>
</evidence>
<protein>
    <recommendedName>
        <fullName evidence="8">C2H2-type domain-containing protein</fullName>
    </recommendedName>
</protein>
<keyword evidence="3 6" id="KW-0863">Zinc-finger</keyword>
<dbReference type="PROSITE" id="PS00028">
    <property type="entry name" value="ZINC_FINGER_C2H2_1"/>
    <property type="match status" value="1"/>
</dbReference>
<keyword evidence="2" id="KW-0479">Metal-binding</keyword>
<dbReference type="InterPro" id="IPR036236">
    <property type="entry name" value="Znf_C2H2_sf"/>
</dbReference>
<dbReference type="PROSITE" id="PS50157">
    <property type="entry name" value="ZINC_FINGER_C2H2_2"/>
    <property type="match status" value="1"/>
</dbReference>
<keyword evidence="5" id="KW-0539">Nucleus</keyword>
<evidence type="ECO:0000256" key="6">
    <source>
        <dbReference type="PROSITE-ProRule" id="PRU00042"/>
    </source>
</evidence>
<evidence type="ECO:0000313" key="10">
    <source>
        <dbReference type="EnsemblPlants" id="KQJ93683"/>
    </source>
</evidence>
<evidence type="ECO:0000256" key="3">
    <source>
        <dbReference type="ARBA" id="ARBA00022771"/>
    </source>
</evidence>
<dbReference type="InterPro" id="IPR013087">
    <property type="entry name" value="Znf_C2H2_type"/>
</dbReference>
<organism evidence="9">
    <name type="scientific">Brachypodium distachyon</name>
    <name type="common">Purple false brome</name>
    <name type="synonym">Trachynia distachya</name>
    <dbReference type="NCBI Taxonomy" id="15368"/>
    <lineage>
        <taxon>Eukaryota</taxon>
        <taxon>Viridiplantae</taxon>
        <taxon>Streptophyta</taxon>
        <taxon>Embryophyta</taxon>
        <taxon>Tracheophyta</taxon>
        <taxon>Spermatophyta</taxon>
        <taxon>Magnoliopsida</taxon>
        <taxon>Liliopsida</taxon>
        <taxon>Poales</taxon>
        <taxon>Poaceae</taxon>
        <taxon>BOP clade</taxon>
        <taxon>Pooideae</taxon>
        <taxon>Stipodae</taxon>
        <taxon>Brachypodieae</taxon>
        <taxon>Brachypodium</taxon>
    </lineage>
</organism>
<dbReference type="EnsemblPlants" id="KQJ93683">
    <property type="protein sequence ID" value="KQJ93683"/>
    <property type="gene ID" value="BRADI_3g06130v3"/>
</dbReference>
<dbReference type="STRING" id="15368.A0A0Q3HZV0"/>
<reference evidence="10" key="3">
    <citation type="submission" date="2018-08" db="UniProtKB">
        <authorList>
            <consortium name="EnsemblPlants"/>
        </authorList>
    </citation>
    <scope>IDENTIFICATION</scope>
    <source>
        <strain evidence="10">cv. Bd21</strain>
    </source>
</reference>
<gene>
    <name evidence="10" type="primary">LOC104583951</name>
    <name evidence="9" type="ORF">BRADI_3g06130v3</name>
</gene>
<name>A0A0Q3HZV0_BRADI</name>